<dbReference type="Gene3D" id="3.20.20.80">
    <property type="entry name" value="Glycosidases"/>
    <property type="match status" value="1"/>
</dbReference>
<dbReference type="Pfam" id="PF00704">
    <property type="entry name" value="Glyco_hydro_18"/>
    <property type="match status" value="1"/>
</dbReference>
<proteinExistence type="predicted"/>
<dbReference type="SUPFAM" id="SSF57625">
    <property type="entry name" value="Invertebrate chitin-binding proteins"/>
    <property type="match status" value="1"/>
</dbReference>
<accession>A0A132ACM3</accession>
<dbReference type="GO" id="GO:0005975">
    <property type="term" value="P:carbohydrate metabolic process"/>
    <property type="evidence" value="ECO:0007669"/>
    <property type="project" value="InterPro"/>
</dbReference>
<dbReference type="Gene3D" id="3.10.50.10">
    <property type="match status" value="1"/>
</dbReference>
<dbReference type="InterPro" id="IPR029070">
    <property type="entry name" value="Chitinase_insertion_sf"/>
</dbReference>
<dbReference type="OrthoDB" id="6489371at2759"/>
<dbReference type="GO" id="GO:0006032">
    <property type="term" value="P:chitin catabolic process"/>
    <property type="evidence" value="ECO:0007669"/>
    <property type="project" value="TreeGrafter"/>
</dbReference>
<dbReference type="VEuPathDB" id="VectorBase:SSCA001034"/>
<protein>
    <submittedName>
        <fullName evidence="2">Chitinase-like protein 4</fullName>
    </submittedName>
</protein>
<evidence type="ECO:0000313" key="3">
    <source>
        <dbReference type="Proteomes" id="UP000616769"/>
    </source>
</evidence>
<dbReference type="GO" id="GO:0004568">
    <property type="term" value="F:chitinase activity"/>
    <property type="evidence" value="ECO:0007669"/>
    <property type="project" value="TreeGrafter"/>
</dbReference>
<dbReference type="SUPFAM" id="SSF54556">
    <property type="entry name" value="Chitinase insertion domain"/>
    <property type="match status" value="1"/>
</dbReference>
<gene>
    <name evidence="2" type="ORF">QR98_0072420</name>
</gene>
<name>A0A132ACM3_SARSC</name>
<dbReference type="InterPro" id="IPR036508">
    <property type="entry name" value="Chitin-bd_dom_sf"/>
</dbReference>
<dbReference type="EMBL" id="JXLN01012649">
    <property type="protein sequence ID" value="KPM08718.1"/>
    <property type="molecule type" value="Genomic_DNA"/>
</dbReference>
<dbReference type="AlphaFoldDB" id="A0A132ACM3"/>
<evidence type="ECO:0000313" key="2">
    <source>
        <dbReference type="EMBL" id="KPM08718.1"/>
    </source>
</evidence>
<evidence type="ECO:0000256" key="1">
    <source>
        <dbReference type="ARBA" id="ARBA00023157"/>
    </source>
</evidence>
<keyword evidence="1" id="KW-1015">Disulfide bond</keyword>
<dbReference type="SUPFAM" id="SSF51445">
    <property type="entry name" value="(Trans)glycosidases"/>
    <property type="match status" value="1"/>
</dbReference>
<dbReference type="InterPro" id="IPR001223">
    <property type="entry name" value="Glyco_hydro18_cat"/>
</dbReference>
<dbReference type="PANTHER" id="PTHR11177">
    <property type="entry name" value="CHITINASE"/>
    <property type="match status" value="1"/>
</dbReference>
<dbReference type="InterPro" id="IPR017853">
    <property type="entry name" value="GH"/>
</dbReference>
<dbReference type="InterPro" id="IPR050314">
    <property type="entry name" value="Glycosyl_Hydrlase_18"/>
</dbReference>
<dbReference type="Proteomes" id="UP000616769">
    <property type="component" value="Unassembled WGS sequence"/>
</dbReference>
<dbReference type="GO" id="GO:0008061">
    <property type="term" value="F:chitin binding"/>
    <property type="evidence" value="ECO:0007669"/>
    <property type="project" value="InterPro"/>
</dbReference>
<comment type="caution">
    <text evidence="2">The sequence shown here is derived from an EMBL/GenBank/DDBJ whole genome shotgun (WGS) entry which is preliminary data.</text>
</comment>
<organism evidence="2 3">
    <name type="scientific">Sarcoptes scabiei</name>
    <name type="common">Itch mite</name>
    <name type="synonym">Acarus scabiei</name>
    <dbReference type="NCBI Taxonomy" id="52283"/>
    <lineage>
        <taxon>Eukaryota</taxon>
        <taxon>Metazoa</taxon>
        <taxon>Ecdysozoa</taxon>
        <taxon>Arthropoda</taxon>
        <taxon>Chelicerata</taxon>
        <taxon>Arachnida</taxon>
        <taxon>Acari</taxon>
        <taxon>Acariformes</taxon>
        <taxon>Sarcoptiformes</taxon>
        <taxon>Astigmata</taxon>
        <taxon>Psoroptidia</taxon>
        <taxon>Sarcoptoidea</taxon>
        <taxon>Sarcoptidae</taxon>
        <taxon>Sarcoptinae</taxon>
        <taxon>Sarcoptes</taxon>
    </lineage>
</organism>
<reference evidence="2 3" key="1">
    <citation type="journal article" date="2015" name="Parasit. Vectors">
        <title>Draft genome of the scabies mite.</title>
        <authorList>
            <person name="Rider S.D.Jr."/>
            <person name="Morgan M.S."/>
            <person name="Arlian L.G."/>
        </authorList>
    </citation>
    <scope>NUCLEOTIDE SEQUENCE [LARGE SCALE GENOMIC DNA]</scope>
    <source>
        <strain evidence="2">Arlian Lab</strain>
    </source>
</reference>
<dbReference type="GO" id="GO:0005576">
    <property type="term" value="C:extracellular region"/>
    <property type="evidence" value="ECO:0007669"/>
    <property type="project" value="TreeGrafter"/>
</dbReference>
<dbReference type="PANTHER" id="PTHR11177:SF360">
    <property type="entry name" value="CHITINASE 4-RELATED"/>
    <property type="match status" value="1"/>
</dbReference>
<dbReference type="PROSITE" id="PS51910">
    <property type="entry name" value="GH18_2"/>
    <property type="match status" value="1"/>
</dbReference>
<sequence>MDSYPNFSEKEKIFTVKYAVNYWLGKNVDPKKLILGIPLYGRTFTLATSNDSIHAPTIGHGGRSGPFTRTDGILGYNEICRILSQGWIVHRDPIEMIPYAVHADQWLGFDDAESIKTKLSFLIAKQLGGAMLWSIDTDDFGGYCGQGKFPLTRMISKQLNKVDGPDPKIDVYHYHRSSTDSTYATKTSPTTLPSTKNHPELTMSPAKFQCKRFGFFADPLDPRIFHQCLRKKSGKWKDYNFRCSVGTHFDERFHVCVGD</sequence>
<dbReference type="FunFam" id="3.10.50.10:FF:000001">
    <property type="entry name" value="Chitinase 3-like 1"/>
    <property type="match status" value="1"/>
</dbReference>